<proteinExistence type="predicted"/>
<comment type="caution">
    <text evidence="1">The sequence shown here is derived from an EMBL/GenBank/DDBJ whole genome shotgun (WGS) entry which is preliminary data.</text>
</comment>
<evidence type="ECO:0000313" key="1">
    <source>
        <dbReference type="EMBL" id="PWZ04494.1"/>
    </source>
</evidence>
<sequence length="20" mass="2396">ISQVVNKQHILLDRLYNLDN</sequence>
<feature type="non-terminal residue" evidence="1">
    <location>
        <position position="1"/>
    </location>
</feature>
<evidence type="ECO:0000313" key="2">
    <source>
        <dbReference type="Proteomes" id="UP000251960"/>
    </source>
</evidence>
<organism evidence="1 2">
    <name type="scientific">Zea mays</name>
    <name type="common">Maize</name>
    <dbReference type="NCBI Taxonomy" id="4577"/>
    <lineage>
        <taxon>Eukaryota</taxon>
        <taxon>Viridiplantae</taxon>
        <taxon>Streptophyta</taxon>
        <taxon>Embryophyta</taxon>
        <taxon>Tracheophyta</taxon>
        <taxon>Spermatophyta</taxon>
        <taxon>Magnoliopsida</taxon>
        <taxon>Liliopsida</taxon>
        <taxon>Poales</taxon>
        <taxon>Poaceae</taxon>
        <taxon>PACMAD clade</taxon>
        <taxon>Panicoideae</taxon>
        <taxon>Andropogonodae</taxon>
        <taxon>Andropogoneae</taxon>
        <taxon>Tripsacinae</taxon>
        <taxon>Zea</taxon>
    </lineage>
</organism>
<protein>
    <submittedName>
        <fullName evidence="1">Uncharacterized protein</fullName>
    </submittedName>
</protein>
<dbReference type="AlphaFoldDB" id="A0A3L6D7G0"/>
<reference evidence="1 2" key="1">
    <citation type="journal article" date="2018" name="Nat. Genet.">
        <title>Extensive intraspecific gene order and gene structural variations between Mo17 and other maize genomes.</title>
        <authorList>
            <person name="Sun S."/>
            <person name="Zhou Y."/>
            <person name="Chen J."/>
            <person name="Shi J."/>
            <person name="Zhao H."/>
            <person name="Zhao H."/>
            <person name="Song W."/>
            <person name="Zhang M."/>
            <person name="Cui Y."/>
            <person name="Dong X."/>
            <person name="Liu H."/>
            <person name="Ma X."/>
            <person name="Jiao Y."/>
            <person name="Wang B."/>
            <person name="Wei X."/>
            <person name="Stein J.C."/>
            <person name="Glaubitz J.C."/>
            <person name="Lu F."/>
            <person name="Yu G."/>
            <person name="Liang C."/>
            <person name="Fengler K."/>
            <person name="Li B."/>
            <person name="Rafalski A."/>
            <person name="Schnable P.S."/>
            <person name="Ware D.H."/>
            <person name="Buckler E.S."/>
            <person name="Lai J."/>
        </authorList>
    </citation>
    <scope>NUCLEOTIDE SEQUENCE [LARGE SCALE GENOMIC DNA]</scope>
    <source>
        <strain evidence="2">cv. Missouri 17</strain>
        <tissue evidence="1">Seedling</tissue>
    </source>
</reference>
<accession>A0A3L6D7G0</accession>
<gene>
    <name evidence="1" type="ORF">Zm00014a_022314</name>
</gene>
<name>A0A3L6D7G0_MAIZE</name>
<dbReference type="Proteomes" id="UP000251960">
    <property type="component" value="Unassembled WGS sequence"/>
</dbReference>
<dbReference type="EMBL" id="NCVQ01000197">
    <property type="protein sequence ID" value="PWZ04494.1"/>
    <property type="molecule type" value="Genomic_DNA"/>
</dbReference>